<evidence type="ECO:0000313" key="1">
    <source>
        <dbReference type="EMBL" id="MBY5959067.1"/>
    </source>
</evidence>
<reference evidence="1" key="1">
    <citation type="submission" date="2021-06" db="EMBL/GenBank/DDBJ databases">
        <title>44 bacteria genomes isolated from Dapeng, Shenzhen.</title>
        <authorList>
            <person name="Zheng W."/>
            <person name="Yu S."/>
            <person name="Huang Y."/>
        </authorList>
    </citation>
    <scope>NUCLEOTIDE SEQUENCE</scope>
    <source>
        <strain evidence="1">DP5N28-2</strain>
    </source>
</reference>
<dbReference type="SUPFAM" id="SSF47240">
    <property type="entry name" value="Ferritin-like"/>
    <property type="match status" value="1"/>
</dbReference>
<dbReference type="EMBL" id="JAHVHU010000011">
    <property type="protein sequence ID" value="MBY5959067.1"/>
    <property type="molecule type" value="Genomic_DNA"/>
</dbReference>
<dbReference type="Proteomes" id="UP000753961">
    <property type="component" value="Unassembled WGS sequence"/>
</dbReference>
<gene>
    <name evidence="1" type="ORF">KUV50_13025</name>
</gene>
<dbReference type="GO" id="GO:0045301">
    <property type="term" value="F:tRNA 2-(methylsulfanyl)-N(6)-isopentenyladenosine(37) hydroxylase activity"/>
    <property type="evidence" value="ECO:0007669"/>
    <property type="project" value="InterPro"/>
</dbReference>
<organism evidence="1 2">
    <name type="scientific">Membranihabitans marinus</name>
    <dbReference type="NCBI Taxonomy" id="1227546"/>
    <lineage>
        <taxon>Bacteria</taxon>
        <taxon>Pseudomonadati</taxon>
        <taxon>Bacteroidota</taxon>
        <taxon>Saprospiria</taxon>
        <taxon>Saprospirales</taxon>
        <taxon>Saprospiraceae</taxon>
        <taxon>Membranihabitans</taxon>
    </lineage>
</organism>
<name>A0A953L7U2_9BACT</name>
<dbReference type="RefSeq" id="WP_222580600.1">
    <property type="nucleotide sequence ID" value="NZ_JAHVHU010000011.1"/>
</dbReference>
<dbReference type="CDD" id="cd07910">
    <property type="entry name" value="MiaE"/>
    <property type="match status" value="1"/>
</dbReference>
<evidence type="ECO:0000313" key="2">
    <source>
        <dbReference type="Proteomes" id="UP000753961"/>
    </source>
</evidence>
<dbReference type="Gene3D" id="1.20.1260.10">
    <property type="match status" value="1"/>
</dbReference>
<accession>A0A953L7U2</accession>
<dbReference type="GO" id="GO:0006400">
    <property type="term" value="P:tRNA modification"/>
    <property type="evidence" value="ECO:0007669"/>
    <property type="project" value="InterPro"/>
</dbReference>
<proteinExistence type="predicted"/>
<dbReference type="InterPro" id="IPR009078">
    <property type="entry name" value="Ferritin-like_SF"/>
</dbReference>
<dbReference type="Pfam" id="PF06175">
    <property type="entry name" value="MiaE"/>
    <property type="match status" value="1"/>
</dbReference>
<dbReference type="PIRSF" id="PIRSF020736">
    <property type="entry name" value="MiaE"/>
    <property type="match status" value="1"/>
</dbReference>
<comment type="caution">
    <text evidence="1">The sequence shown here is derived from an EMBL/GenBank/DDBJ whole genome shotgun (WGS) entry which is preliminary data.</text>
</comment>
<dbReference type="PANTHER" id="PTHR42637:SF1">
    <property type="entry name" value="TRNA 2-(METHYLSULFANYL)-N(6)-ISOPENTENYLADENOSINE(37) HYDROXYLASE"/>
    <property type="match status" value="1"/>
</dbReference>
<dbReference type="InterPro" id="IPR010386">
    <property type="entry name" value="tRNA-Hydrxlase_MiaE"/>
</dbReference>
<dbReference type="InterPro" id="IPR012347">
    <property type="entry name" value="Ferritin-like"/>
</dbReference>
<dbReference type="AlphaFoldDB" id="A0A953L7U2"/>
<dbReference type="PANTHER" id="PTHR42637">
    <property type="entry name" value="TRNA-(MS[2]IO[6]A)-HYDROXYLASE"/>
    <property type="match status" value="1"/>
</dbReference>
<keyword evidence="2" id="KW-1185">Reference proteome</keyword>
<sequence>MLGLKLPTDPRWVNLAEKTLEDILTDHAYCEQKAATQCISLIQLYPDKKRLVEEVAPVVTEEWGHFRLVIAEMKKRQLSLGFQRKDEYVAALNKFMKKGGSREDRLIEKLLVCALIEARSCERFRLLSQELEDQKLREFYHHFMVSEAGHYRMFLNLAENYGDKPAVRERWQEYLNHEAEIMKDLAIRGDRMH</sequence>
<protein>
    <submittedName>
        <fullName evidence="1">tRNA-(Ms[2]io[6]A)-hydroxylase</fullName>
    </submittedName>
</protein>